<evidence type="ECO:0000259" key="2">
    <source>
        <dbReference type="Pfam" id="PF26355"/>
    </source>
</evidence>
<name>A0A1U7HQ14_9CYAN</name>
<gene>
    <name evidence="3" type="ORF">NIES593_04595</name>
</gene>
<dbReference type="InterPro" id="IPR027417">
    <property type="entry name" value="P-loop_NTPase"/>
</dbReference>
<evidence type="ECO:0000313" key="3">
    <source>
        <dbReference type="EMBL" id="OKH25615.1"/>
    </source>
</evidence>
<dbReference type="Proteomes" id="UP000186868">
    <property type="component" value="Unassembled WGS sequence"/>
</dbReference>
<dbReference type="RefSeq" id="WP_073598457.1">
    <property type="nucleotide sequence ID" value="NZ_MRCB01000003.1"/>
</dbReference>
<organism evidence="3 4">
    <name type="scientific">Hydrococcus rivularis NIES-593</name>
    <dbReference type="NCBI Taxonomy" id="1921803"/>
    <lineage>
        <taxon>Bacteria</taxon>
        <taxon>Bacillati</taxon>
        <taxon>Cyanobacteriota</taxon>
        <taxon>Cyanophyceae</taxon>
        <taxon>Pleurocapsales</taxon>
        <taxon>Hydrococcaceae</taxon>
        <taxon>Hydrococcus</taxon>
    </lineage>
</organism>
<dbReference type="SUPFAM" id="SSF52540">
    <property type="entry name" value="P-loop containing nucleoside triphosphate hydrolases"/>
    <property type="match status" value="1"/>
</dbReference>
<keyword evidence="4" id="KW-1185">Reference proteome</keyword>
<dbReference type="OrthoDB" id="568954at2"/>
<protein>
    <submittedName>
        <fullName evidence="3">Uncharacterized protein</fullName>
    </submittedName>
</protein>
<accession>A0A1U7HQ14</accession>
<dbReference type="PANTHER" id="PTHR47691:SF3">
    <property type="entry name" value="HTH-TYPE TRANSCRIPTIONAL REGULATOR RV0890C-RELATED"/>
    <property type="match status" value="1"/>
</dbReference>
<dbReference type="Pfam" id="PF08852">
    <property type="entry name" value="DUF1822"/>
    <property type="match status" value="1"/>
</dbReference>
<feature type="domain" description="NB-ARC" evidence="1">
    <location>
        <begin position="148"/>
        <end position="241"/>
    </location>
</feature>
<dbReference type="InterPro" id="IPR002182">
    <property type="entry name" value="NB-ARC"/>
</dbReference>
<dbReference type="GO" id="GO:0043531">
    <property type="term" value="F:ADP binding"/>
    <property type="evidence" value="ECO:0007669"/>
    <property type="project" value="InterPro"/>
</dbReference>
<dbReference type="AlphaFoldDB" id="A0A1U7HQ14"/>
<dbReference type="Pfam" id="PF26355">
    <property type="entry name" value="HTH_VMAP-M9"/>
    <property type="match status" value="1"/>
</dbReference>
<evidence type="ECO:0000259" key="1">
    <source>
        <dbReference type="Pfam" id="PF00931"/>
    </source>
</evidence>
<dbReference type="PRINTS" id="PR00364">
    <property type="entry name" value="DISEASERSIST"/>
</dbReference>
<comment type="caution">
    <text evidence="3">The sequence shown here is derived from an EMBL/GenBank/DDBJ whole genome shotgun (WGS) entry which is preliminary data.</text>
</comment>
<dbReference type="InterPro" id="IPR058651">
    <property type="entry name" value="HTH_VMAP-M9"/>
</dbReference>
<dbReference type="InterPro" id="IPR014951">
    <property type="entry name" value="DUF1822"/>
</dbReference>
<proteinExistence type="predicted"/>
<dbReference type="Pfam" id="PF00931">
    <property type="entry name" value="NB-ARC"/>
    <property type="match status" value="1"/>
</dbReference>
<dbReference type="EMBL" id="MRCB01000003">
    <property type="protein sequence ID" value="OKH25615.1"/>
    <property type="molecule type" value="Genomic_DNA"/>
</dbReference>
<dbReference type="Gene3D" id="3.40.50.300">
    <property type="entry name" value="P-loop containing nucleotide triphosphate hydrolases"/>
    <property type="match status" value="1"/>
</dbReference>
<dbReference type="PANTHER" id="PTHR47691">
    <property type="entry name" value="REGULATOR-RELATED"/>
    <property type="match status" value="1"/>
</dbReference>
<evidence type="ECO:0000313" key="4">
    <source>
        <dbReference type="Proteomes" id="UP000186868"/>
    </source>
</evidence>
<sequence length="631" mass="71265">MNFEETLNFVDAIVFQQAGRHLSAPEVTILEGTWQGMTYDQMAENSQYSLNYLMRDIGPRLWRLLSEVLGEEVSKTNFRVILERRLFSLPVKTTLSQLIEENPNEKNIGSTSHEELDGHVTSEIATCHNWNETPERSVFFGRTEELATLKQWIQDGCNLIAIRGISGIGKTALARQLAEEIREQFDCTLWCSLSQAPRLKELLASLQKAFSGAQSEYEGDSLSSLMSYLRSSRCLLVLDGVEAILQPNQLAGRYREGYENYGELFARVGEESHQSCLLVTSLENPREIGWLEGESAPVRSLILSGLSIFDAGEILQAEGLSDFSSWRSLVERYQGNPAALKLAAKLIRDLFNGNVAEFLEREIFVFGDIDKLLAPLRRRLSELEREVLYWLAIERRPISFSSLATNLGLPISQGELLEALASLGQRSLLETTTSEAGKSLFALPTMVMEYVTSQLVEQISGKVSHRLKLSSAFEDTIELTPSPKQPTNLSQWFDHTFEEAWQPVEALIANPRILPRLRSIYHLRGEDTIKRFKAIRLPESQKQVALLVAIAQDCDRKIGIRIQLQPMGEGTVLPDNLTLALLNESGQTLREVRSQNQDNFIQLPRFRGEAQERFSIQIAHNIFSIKEDFVI</sequence>
<reference evidence="3 4" key="1">
    <citation type="submission" date="2016-11" db="EMBL/GenBank/DDBJ databases">
        <title>Draft Genome Sequences of Nine Cyanobacterial Strains from Diverse Habitats.</title>
        <authorList>
            <person name="Zhu T."/>
            <person name="Hou S."/>
            <person name="Lu X."/>
            <person name="Hess W.R."/>
        </authorList>
    </citation>
    <scope>NUCLEOTIDE SEQUENCE [LARGE SCALE GENOMIC DNA]</scope>
    <source>
        <strain evidence="3 4">NIES-593</strain>
    </source>
</reference>
<feature type="domain" description="vWA-MoxR associated protein N-terminal HTH" evidence="2">
    <location>
        <begin position="1"/>
        <end position="85"/>
    </location>
</feature>
<dbReference type="STRING" id="1921803.NIES593_04595"/>